<evidence type="ECO:0000259" key="2">
    <source>
        <dbReference type="Pfam" id="PF07859"/>
    </source>
</evidence>
<dbReference type="Proteomes" id="UP001180531">
    <property type="component" value="Unassembled WGS sequence"/>
</dbReference>
<reference evidence="3" key="1">
    <citation type="submission" date="2024-05" db="EMBL/GenBank/DDBJ databases">
        <title>30 novel species of actinomycetes from the DSMZ collection.</title>
        <authorList>
            <person name="Nouioui I."/>
        </authorList>
    </citation>
    <scope>NUCLEOTIDE SEQUENCE</scope>
    <source>
        <strain evidence="3">DSM 40473</strain>
    </source>
</reference>
<keyword evidence="1 3" id="KW-0378">Hydrolase</keyword>
<dbReference type="InterPro" id="IPR013094">
    <property type="entry name" value="AB_hydrolase_3"/>
</dbReference>
<protein>
    <submittedName>
        <fullName evidence="3">Alpha/beta hydrolase</fullName>
    </submittedName>
</protein>
<accession>A0ABU2SMM7</accession>
<proteinExistence type="predicted"/>
<sequence>MTATARPDTSAETVTMPHGKALDVHRPAPGAVRPPVVLLWHGVGPDERDVMRPLAEAVAREGLLVLVPDWRSDEPDGGRAQLLASLEFARARAAELGGDPGRFVLAGWSAGGSAAVGVALRPDIAGGPRPAAVVSIASRYDLPNRTTGTVPLADLADLTDLAETSVVPISLVHGTADALIPAERSQELRDALAARHWPVLLEEPVTDHAGVIMTEYDPAAGRCRPSEDPGVLTAGRTTARTIARAAGRTAGRA</sequence>
<name>A0ABU2SMM7_9ACTN</name>
<dbReference type="Gene3D" id="3.40.50.1820">
    <property type="entry name" value="alpha/beta hydrolase"/>
    <property type="match status" value="1"/>
</dbReference>
<dbReference type="RefSeq" id="WP_311609547.1">
    <property type="nucleotide sequence ID" value="NZ_JAVRFI010000004.1"/>
</dbReference>
<evidence type="ECO:0000313" key="3">
    <source>
        <dbReference type="EMBL" id="MDT0449315.1"/>
    </source>
</evidence>
<evidence type="ECO:0000313" key="4">
    <source>
        <dbReference type="Proteomes" id="UP001180531"/>
    </source>
</evidence>
<dbReference type="InterPro" id="IPR050300">
    <property type="entry name" value="GDXG_lipolytic_enzyme"/>
</dbReference>
<dbReference type="InterPro" id="IPR029058">
    <property type="entry name" value="AB_hydrolase_fold"/>
</dbReference>
<evidence type="ECO:0000256" key="1">
    <source>
        <dbReference type="ARBA" id="ARBA00022801"/>
    </source>
</evidence>
<feature type="domain" description="Alpha/beta hydrolase fold-3" evidence="2">
    <location>
        <begin position="83"/>
        <end position="147"/>
    </location>
</feature>
<dbReference type="SUPFAM" id="SSF53474">
    <property type="entry name" value="alpha/beta-Hydrolases"/>
    <property type="match status" value="1"/>
</dbReference>
<comment type="caution">
    <text evidence="3">The sequence shown here is derived from an EMBL/GenBank/DDBJ whole genome shotgun (WGS) entry which is preliminary data.</text>
</comment>
<gene>
    <name evidence="3" type="ORF">RM609_09525</name>
</gene>
<keyword evidence="4" id="KW-1185">Reference proteome</keyword>
<dbReference type="EMBL" id="JAVRFI010000004">
    <property type="protein sequence ID" value="MDT0449315.1"/>
    <property type="molecule type" value="Genomic_DNA"/>
</dbReference>
<organism evidence="3 4">
    <name type="scientific">Streptomyces hesseae</name>
    <dbReference type="NCBI Taxonomy" id="3075519"/>
    <lineage>
        <taxon>Bacteria</taxon>
        <taxon>Bacillati</taxon>
        <taxon>Actinomycetota</taxon>
        <taxon>Actinomycetes</taxon>
        <taxon>Kitasatosporales</taxon>
        <taxon>Streptomycetaceae</taxon>
        <taxon>Streptomyces</taxon>
    </lineage>
</organism>
<dbReference type="PANTHER" id="PTHR48081">
    <property type="entry name" value="AB HYDROLASE SUPERFAMILY PROTEIN C4A8.06C"/>
    <property type="match status" value="1"/>
</dbReference>
<dbReference type="GO" id="GO:0016787">
    <property type="term" value="F:hydrolase activity"/>
    <property type="evidence" value="ECO:0007669"/>
    <property type="project" value="UniProtKB-KW"/>
</dbReference>
<dbReference type="Pfam" id="PF07859">
    <property type="entry name" value="Abhydrolase_3"/>
    <property type="match status" value="1"/>
</dbReference>